<feature type="domain" description="Integrase zinc-binding" evidence="4">
    <location>
        <begin position="406"/>
        <end position="448"/>
    </location>
</feature>
<evidence type="ECO:0000256" key="1">
    <source>
        <dbReference type="ARBA" id="ARBA00023268"/>
    </source>
</evidence>
<dbReference type="InterPro" id="IPR005162">
    <property type="entry name" value="Retrotrans_gag_dom"/>
</dbReference>
<dbReference type="Gene3D" id="3.10.10.10">
    <property type="entry name" value="HIV Type 1 Reverse Transcriptase, subunit A, domain 1"/>
    <property type="match status" value="1"/>
</dbReference>
<dbReference type="PANTHER" id="PTHR37984:SF5">
    <property type="entry name" value="PROTEIN NYNRIN-LIKE"/>
    <property type="match status" value="1"/>
</dbReference>
<dbReference type="Gene3D" id="1.10.340.70">
    <property type="match status" value="1"/>
</dbReference>
<name>A0ABQ4WZQ5_9ASTR</name>
<dbReference type="SUPFAM" id="SSF56672">
    <property type="entry name" value="DNA/RNA polymerases"/>
    <property type="match status" value="1"/>
</dbReference>
<evidence type="ECO:0000313" key="6">
    <source>
        <dbReference type="Proteomes" id="UP001151760"/>
    </source>
</evidence>
<dbReference type="Pfam" id="PF17919">
    <property type="entry name" value="RT_RNaseH_2"/>
    <property type="match status" value="1"/>
</dbReference>
<keyword evidence="6" id="KW-1185">Reference proteome</keyword>
<dbReference type="InterPro" id="IPR043128">
    <property type="entry name" value="Rev_trsase/Diguanyl_cyclase"/>
</dbReference>
<protein>
    <submittedName>
        <fullName evidence="5">Reverse transcriptase domain-containing protein</fullName>
    </submittedName>
</protein>
<keyword evidence="1" id="KW-0511">Multifunctional enzyme</keyword>
<dbReference type="InterPro" id="IPR050951">
    <property type="entry name" value="Retrovirus_Pol_polyprotein"/>
</dbReference>
<dbReference type="EMBL" id="BQNB010009058">
    <property type="protein sequence ID" value="GJS58135.1"/>
    <property type="molecule type" value="Genomic_DNA"/>
</dbReference>
<keyword evidence="5" id="KW-0695">RNA-directed DNA polymerase</keyword>
<feature type="domain" description="Retrotransposon gag" evidence="2">
    <location>
        <begin position="119"/>
        <end position="199"/>
    </location>
</feature>
<proteinExistence type="predicted"/>
<evidence type="ECO:0000259" key="2">
    <source>
        <dbReference type="Pfam" id="PF03732"/>
    </source>
</evidence>
<dbReference type="Gene3D" id="3.30.70.270">
    <property type="match status" value="1"/>
</dbReference>
<evidence type="ECO:0000259" key="4">
    <source>
        <dbReference type="Pfam" id="PF17921"/>
    </source>
</evidence>
<dbReference type="Pfam" id="PF03732">
    <property type="entry name" value="Retrotrans_gag"/>
    <property type="match status" value="1"/>
</dbReference>
<dbReference type="Pfam" id="PF17921">
    <property type="entry name" value="Integrase_H2C2"/>
    <property type="match status" value="1"/>
</dbReference>
<organism evidence="5 6">
    <name type="scientific">Tanacetum coccineum</name>
    <dbReference type="NCBI Taxonomy" id="301880"/>
    <lineage>
        <taxon>Eukaryota</taxon>
        <taxon>Viridiplantae</taxon>
        <taxon>Streptophyta</taxon>
        <taxon>Embryophyta</taxon>
        <taxon>Tracheophyta</taxon>
        <taxon>Spermatophyta</taxon>
        <taxon>Magnoliopsida</taxon>
        <taxon>eudicotyledons</taxon>
        <taxon>Gunneridae</taxon>
        <taxon>Pentapetalae</taxon>
        <taxon>asterids</taxon>
        <taxon>campanulids</taxon>
        <taxon>Asterales</taxon>
        <taxon>Asteraceae</taxon>
        <taxon>Asteroideae</taxon>
        <taxon>Anthemideae</taxon>
        <taxon>Anthemidinae</taxon>
        <taxon>Tanacetum</taxon>
    </lineage>
</organism>
<dbReference type="Proteomes" id="UP001151760">
    <property type="component" value="Unassembled WGS sequence"/>
</dbReference>
<dbReference type="GO" id="GO:0003964">
    <property type="term" value="F:RNA-directed DNA polymerase activity"/>
    <property type="evidence" value="ECO:0007669"/>
    <property type="project" value="UniProtKB-KW"/>
</dbReference>
<dbReference type="PANTHER" id="PTHR37984">
    <property type="entry name" value="PROTEIN CBG26694"/>
    <property type="match status" value="1"/>
</dbReference>
<sequence>MAPKRATRSNIAPETTNTTSAINAQLQAIINQGVTSALVAHDANMNSVDSHNSRTSARRNEQATQNGKCVPYKQLFCGKPNQVLHLYSSGKCSNVVELPLVEVAGGLRVTGSKAGKVFYKRTVGNDIAYEITWTELKKKMTDKYYPRTEIKKIEVKLWELKLKGTDVIGYNQRFQELELLCGRMFPEESDKIEKYVGGLPCMILQKNDLTKEFIRTKFLTLGSSVLFVKKKDGSFQMCIDYRELNKLTVKNRYPLPRIDDLFDQLQGSSIYSKIDLRAPLVKSIELLKKRSCLCQIFKCELLVPNAPILALPEGSEDFIVYYDASIKGLGAVLMQKKRGDCYASHQLKIHEKNYTTHDLELRAVVESKMLVADEFEQGRNEEPPLRCSCLSHMDYRSGYHCYGDLWTVIMHKSYKSKYSIHPGSDKMYQDMKKLYWWPNMKANIATYLVNV</sequence>
<keyword evidence="5" id="KW-0808">Transferase</keyword>
<reference evidence="5" key="2">
    <citation type="submission" date="2022-01" db="EMBL/GenBank/DDBJ databases">
        <authorList>
            <person name="Yamashiro T."/>
            <person name="Shiraishi A."/>
            <person name="Satake H."/>
            <person name="Nakayama K."/>
        </authorList>
    </citation>
    <scope>NUCLEOTIDE SEQUENCE</scope>
</reference>
<gene>
    <name evidence="5" type="ORF">Tco_0652919</name>
</gene>
<evidence type="ECO:0000259" key="3">
    <source>
        <dbReference type="Pfam" id="PF17919"/>
    </source>
</evidence>
<dbReference type="InterPro" id="IPR043502">
    <property type="entry name" value="DNA/RNA_pol_sf"/>
</dbReference>
<dbReference type="InterPro" id="IPR041588">
    <property type="entry name" value="Integrase_H2C2"/>
</dbReference>
<accession>A0ABQ4WZQ5</accession>
<feature type="domain" description="Reverse transcriptase/retrotransposon-derived protein RNase H-like" evidence="3">
    <location>
        <begin position="303"/>
        <end position="367"/>
    </location>
</feature>
<evidence type="ECO:0000313" key="5">
    <source>
        <dbReference type="EMBL" id="GJS58135.1"/>
    </source>
</evidence>
<dbReference type="InterPro" id="IPR041577">
    <property type="entry name" value="RT_RNaseH_2"/>
</dbReference>
<keyword evidence="5" id="KW-0548">Nucleotidyltransferase</keyword>
<reference evidence="5" key="1">
    <citation type="journal article" date="2022" name="Int. J. Mol. Sci.">
        <title>Draft Genome of Tanacetum Coccineum: Genomic Comparison of Closely Related Tanacetum-Family Plants.</title>
        <authorList>
            <person name="Yamashiro T."/>
            <person name="Shiraishi A."/>
            <person name="Nakayama K."/>
            <person name="Satake H."/>
        </authorList>
    </citation>
    <scope>NUCLEOTIDE SEQUENCE</scope>
</reference>
<comment type="caution">
    <text evidence="5">The sequence shown here is derived from an EMBL/GenBank/DDBJ whole genome shotgun (WGS) entry which is preliminary data.</text>
</comment>
<dbReference type="CDD" id="cd01647">
    <property type="entry name" value="RT_LTR"/>
    <property type="match status" value="1"/>
</dbReference>